<keyword evidence="6" id="KW-1279">T cell receptor</keyword>
<dbReference type="GeneTree" id="ENSGT01030000235023"/>
<dbReference type="InterPro" id="IPR036179">
    <property type="entry name" value="Ig-like_dom_sf"/>
</dbReference>
<proteinExistence type="predicted"/>
<reference evidence="8 9" key="1">
    <citation type="journal article" date="2010" name="Nature">
        <title>The genome of a songbird.</title>
        <authorList>
            <person name="Warren W.C."/>
            <person name="Clayton D.F."/>
            <person name="Ellegren H."/>
            <person name="Arnold A.P."/>
            <person name="Hillier L.W."/>
            <person name="Kunstner A."/>
            <person name="Searle S."/>
            <person name="White S."/>
            <person name="Vilella A.J."/>
            <person name="Fairley S."/>
            <person name="Heger A."/>
            <person name="Kong L."/>
            <person name="Ponting C.P."/>
            <person name="Jarvis E.D."/>
            <person name="Mello C.V."/>
            <person name="Minx P."/>
            <person name="Lovell P."/>
            <person name="Velho T.A."/>
            <person name="Ferris M."/>
            <person name="Balakrishnan C.N."/>
            <person name="Sinha S."/>
            <person name="Blatti C."/>
            <person name="London S.E."/>
            <person name="Li Y."/>
            <person name="Lin Y.C."/>
            <person name="George J."/>
            <person name="Sweedler J."/>
            <person name="Southey B."/>
            <person name="Gunaratne P."/>
            <person name="Watson M."/>
            <person name="Nam K."/>
            <person name="Backstrom N."/>
            <person name="Smeds L."/>
            <person name="Nabholz B."/>
            <person name="Itoh Y."/>
            <person name="Whitney O."/>
            <person name="Pfenning A.R."/>
            <person name="Howard J."/>
            <person name="Volker M."/>
            <person name="Skinner B.M."/>
            <person name="Griffin D.K."/>
            <person name="Ye L."/>
            <person name="McLaren W.M."/>
            <person name="Flicek P."/>
            <person name="Quesada V."/>
            <person name="Velasco G."/>
            <person name="Lopez-Otin C."/>
            <person name="Puente X.S."/>
            <person name="Olender T."/>
            <person name="Lancet D."/>
            <person name="Smit A.F."/>
            <person name="Hubley R."/>
            <person name="Konkel M.K."/>
            <person name="Walker J.A."/>
            <person name="Batzer M.A."/>
            <person name="Gu W."/>
            <person name="Pollock D.D."/>
            <person name="Chen L."/>
            <person name="Cheng Z."/>
            <person name="Eichler E.E."/>
            <person name="Stapley J."/>
            <person name="Slate J."/>
            <person name="Ekblom R."/>
            <person name="Birkhead T."/>
            <person name="Burke T."/>
            <person name="Burt D."/>
            <person name="Scharff C."/>
            <person name="Adam I."/>
            <person name="Richard H."/>
            <person name="Sultan M."/>
            <person name="Soldatov A."/>
            <person name="Lehrach H."/>
            <person name="Edwards S.V."/>
            <person name="Yang S.P."/>
            <person name="Li X."/>
            <person name="Graves T."/>
            <person name="Fulton L."/>
            <person name="Nelson J."/>
            <person name="Chinwalla A."/>
            <person name="Hou S."/>
            <person name="Mardis E.R."/>
            <person name="Wilson R.K."/>
        </authorList>
    </citation>
    <scope>NUCLEOTIDE SEQUENCE [LARGE SCALE GENOMIC DNA]</scope>
</reference>
<feature type="domain" description="Ig-like" evidence="7">
    <location>
        <begin position="45"/>
        <end position="158"/>
    </location>
</feature>
<protein>
    <recommendedName>
        <fullName evidence="7">Ig-like domain-containing protein</fullName>
    </recommendedName>
</protein>
<evidence type="ECO:0000313" key="9">
    <source>
        <dbReference type="Proteomes" id="UP000007754"/>
    </source>
</evidence>
<dbReference type="PROSITE" id="PS50835">
    <property type="entry name" value="IG_LIKE"/>
    <property type="match status" value="1"/>
</dbReference>
<organism evidence="8 9">
    <name type="scientific">Taeniopygia guttata</name>
    <name type="common">Zebra finch</name>
    <name type="synonym">Poephila guttata</name>
    <dbReference type="NCBI Taxonomy" id="59729"/>
    <lineage>
        <taxon>Eukaryota</taxon>
        <taxon>Metazoa</taxon>
        <taxon>Chordata</taxon>
        <taxon>Craniata</taxon>
        <taxon>Vertebrata</taxon>
        <taxon>Euteleostomi</taxon>
        <taxon>Archelosauria</taxon>
        <taxon>Archosauria</taxon>
        <taxon>Dinosauria</taxon>
        <taxon>Saurischia</taxon>
        <taxon>Theropoda</taxon>
        <taxon>Coelurosauria</taxon>
        <taxon>Aves</taxon>
        <taxon>Neognathae</taxon>
        <taxon>Neoaves</taxon>
        <taxon>Telluraves</taxon>
        <taxon>Australaves</taxon>
        <taxon>Passeriformes</taxon>
        <taxon>Passeroidea</taxon>
        <taxon>Estrildidae</taxon>
        <taxon>Estrildinae</taxon>
        <taxon>Taeniopygia</taxon>
    </lineage>
</organism>
<dbReference type="AlphaFoldDB" id="H0YXS6"/>
<sequence>LSEILPKTALTCPPAHFVLQTGFATTLFILPGAFPCGAANQHFLPGATGQETVTQDDGPVTVKQGHPFHTTCKYQSSYFRGLHWYQLQKGQAPQLLSYQVGSGRKHSGRITTYLNTTGKSSVLQLEEVELSDSALYLCALQDTLVQGAASAVQEPRAGRGCVRAGLSLEKGP</sequence>
<keyword evidence="1" id="KW-0732">Signal</keyword>
<dbReference type="PANTHER" id="PTHR19343:SF26">
    <property type="entry name" value="T CELL RECEPTOR ALPHA VARIABLE 1-1"/>
    <property type="match status" value="1"/>
</dbReference>
<evidence type="ECO:0000256" key="4">
    <source>
        <dbReference type="ARBA" id="ARBA00023170"/>
    </source>
</evidence>
<accession>H0YXS6</accession>
<dbReference type="Pfam" id="PF07686">
    <property type="entry name" value="V-set"/>
    <property type="match status" value="1"/>
</dbReference>
<dbReference type="Gene3D" id="2.60.40.10">
    <property type="entry name" value="Immunoglobulins"/>
    <property type="match status" value="1"/>
</dbReference>
<dbReference type="GO" id="GO:0042605">
    <property type="term" value="F:peptide antigen binding"/>
    <property type="evidence" value="ECO:0007669"/>
    <property type="project" value="TreeGrafter"/>
</dbReference>
<evidence type="ECO:0000256" key="2">
    <source>
        <dbReference type="ARBA" id="ARBA00022859"/>
    </source>
</evidence>
<dbReference type="InterPro" id="IPR051006">
    <property type="entry name" value="TCR_variable_domain"/>
</dbReference>
<evidence type="ECO:0000256" key="1">
    <source>
        <dbReference type="ARBA" id="ARBA00022729"/>
    </source>
</evidence>
<dbReference type="OMA" id="YQATYSN"/>
<keyword evidence="4" id="KW-0675">Receptor</keyword>
<keyword evidence="5" id="KW-0393">Immunoglobulin domain</keyword>
<evidence type="ECO:0000259" key="7">
    <source>
        <dbReference type="PROSITE" id="PS50835"/>
    </source>
</evidence>
<dbReference type="InterPro" id="IPR013106">
    <property type="entry name" value="Ig_V-set"/>
</dbReference>
<evidence type="ECO:0000256" key="6">
    <source>
        <dbReference type="ARBA" id="ARBA00043266"/>
    </source>
</evidence>
<dbReference type="Proteomes" id="UP000007754">
    <property type="component" value="Chromosome 27"/>
</dbReference>
<evidence type="ECO:0000256" key="5">
    <source>
        <dbReference type="ARBA" id="ARBA00023319"/>
    </source>
</evidence>
<keyword evidence="9" id="KW-1185">Reference proteome</keyword>
<keyword evidence="2" id="KW-0391">Immunity</keyword>
<dbReference type="SMART" id="SM00406">
    <property type="entry name" value="IGv"/>
    <property type="match status" value="1"/>
</dbReference>
<dbReference type="InterPro" id="IPR007110">
    <property type="entry name" value="Ig-like_dom"/>
</dbReference>
<reference evidence="8" key="2">
    <citation type="submission" date="2025-08" db="UniProtKB">
        <authorList>
            <consortium name="Ensembl"/>
        </authorList>
    </citation>
    <scope>IDENTIFICATION</scope>
</reference>
<dbReference type="HOGENOM" id="CLU_077975_8_3_1"/>
<reference evidence="8" key="3">
    <citation type="submission" date="2025-09" db="UniProtKB">
        <authorList>
            <consortium name="Ensembl"/>
        </authorList>
    </citation>
    <scope>IDENTIFICATION</scope>
</reference>
<dbReference type="GO" id="GO:0002250">
    <property type="term" value="P:adaptive immune response"/>
    <property type="evidence" value="ECO:0007669"/>
    <property type="project" value="UniProtKB-KW"/>
</dbReference>
<evidence type="ECO:0000256" key="3">
    <source>
        <dbReference type="ARBA" id="ARBA00023130"/>
    </source>
</evidence>
<evidence type="ECO:0000313" key="8">
    <source>
        <dbReference type="Ensembl" id="ENSTGUP00000003102.2"/>
    </source>
</evidence>
<dbReference type="InterPro" id="IPR013783">
    <property type="entry name" value="Ig-like_fold"/>
</dbReference>
<dbReference type="InParanoid" id="H0YXS6"/>
<name>H0YXS6_TAEGU</name>
<dbReference type="GO" id="GO:0042101">
    <property type="term" value="C:T cell receptor complex"/>
    <property type="evidence" value="ECO:0007669"/>
    <property type="project" value="UniProtKB-KW"/>
</dbReference>
<dbReference type="Ensembl" id="ENSTGUT00000003131.2">
    <property type="protein sequence ID" value="ENSTGUP00000003102.2"/>
    <property type="gene ID" value="ENSTGUG00000003010.2"/>
</dbReference>
<dbReference type="PANTHER" id="PTHR19343">
    <property type="entry name" value="T CELL RECEPTOR ALPHA VARIABLE 1-2"/>
    <property type="match status" value="1"/>
</dbReference>
<dbReference type="STRING" id="59729.ENSTGUP00000003102"/>
<keyword evidence="3" id="KW-1064">Adaptive immunity</keyword>
<dbReference type="SUPFAM" id="SSF48726">
    <property type="entry name" value="Immunoglobulin"/>
    <property type="match status" value="1"/>
</dbReference>